<gene>
    <name evidence="1" type="ORF">JYE49_03760</name>
</gene>
<name>A0AC61NB72_9FIRM</name>
<dbReference type="Proteomes" id="UP000682782">
    <property type="component" value="Chromosome"/>
</dbReference>
<reference evidence="1" key="1">
    <citation type="submission" date="2021-01" db="EMBL/GenBank/DDBJ databases">
        <title>Complete genome sequence of Clostridiales bacterium R-7.</title>
        <authorList>
            <person name="Mahoney-Kurpe S.C."/>
            <person name="Palevich N."/>
            <person name="Koike S."/>
            <person name="Moon C.D."/>
            <person name="Attwood G.T."/>
        </authorList>
    </citation>
    <scope>NUCLEOTIDE SEQUENCE</scope>
    <source>
        <strain evidence="1">R-7</strain>
    </source>
</reference>
<organism evidence="1 2">
    <name type="scientific">Aristaeella hokkaidonensis</name>
    <dbReference type="NCBI Taxonomy" id="3046382"/>
    <lineage>
        <taxon>Bacteria</taxon>
        <taxon>Bacillati</taxon>
        <taxon>Bacillota</taxon>
        <taxon>Clostridia</taxon>
        <taxon>Eubacteriales</taxon>
        <taxon>Aristaeellaceae</taxon>
        <taxon>Aristaeella</taxon>
    </lineage>
</organism>
<keyword evidence="2" id="KW-1185">Reference proteome</keyword>
<evidence type="ECO:0000313" key="2">
    <source>
        <dbReference type="Proteomes" id="UP000682782"/>
    </source>
</evidence>
<accession>A0AC61NB72</accession>
<dbReference type="EMBL" id="CP068393">
    <property type="protein sequence ID" value="QUC67826.1"/>
    <property type="molecule type" value="Genomic_DNA"/>
</dbReference>
<sequence length="168" mass="18537">MASKTESLTSLEAKARAIAEQMGYELVDVCMDKEPTGKYLRFYIDKEEGVSLDDCEAFHKAVRTPADSVDYDFMEVSSPGIDRPLKKDRDFERNLGCEIEVKLFKPIDGTKIITGVLAGLEEGNIVIDTGEGRMLVPRKAAALVKPVVDMEGIEDVDLSGDDENNTET</sequence>
<protein>
    <submittedName>
        <fullName evidence="1">Ribosome maturation factor RimP</fullName>
    </submittedName>
</protein>
<evidence type="ECO:0000313" key="1">
    <source>
        <dbReference type="EMBL" id="QUC67826.1"/>
    </source>
</evidence>
<proteinExistence type="predicted"/>